<name>A0ABT9S3N7_9BURK</name>
<evidence type="ECO:0000256" key="3">
    <source>
        <dbReference type="ARBA" id="ARBA00022692"/>
    </source>
</evidence>
<dbReference type="RefSeq" id="WP_307688669.1">
    <property type="nucleotide sequence ID" value="NZ_JAUSRO010000003.1"/>
</dbReference>
<keyword evidence="8" id="KW-1185">Reference proteome</keyword>
<gene>
    <name evidence="7" type="ORF">J2W36_001094</name>
</gene>
<feature type="transmembrane region" description="Helical" evidence="6">
    <location>
        <begin position="75"/>
        <end position="93"/>
    </location>
</feature>
<reference evidence="7 8" key="1">
    <citation type="submission" date="2023-07" db="EMBL/GenBank/DDBJ databases">
        <title>Sorghum-associated microbial communities from plants grown in Nebraska, USA.</title>
        <authorList>
            <person name="Schachtman D."/>
        </authorList>
    </citation>
    <scope>NUCLEOTIDE SEQUENCE [LARGE SCALE GENOMIC DNA]</scope>
    <source>
        <strain evidence="7 8">DS1607</strain>
    </source>
</reference>
<evidence type="ECO:0000256" key="1">
    <source>
        <dbReference type="ARBA" id="ARBA00004651"/>
    </source>
</evidence>
<protein>
    <submittedName>
        <fullName evidence="7">Branched-chain amino acid transport system permease protein</fullName>
    </submittedName>
</protein>
<dbReference type="PANTHER" id="PTHR30482:SF17">
    <property type="entry name" value="ABC TRANSPORTER ATP-BINDING PROTEIN"/>
    <property type="match status" value="1"/>
</dbReference>
<evidence type="ECO:0000313" key="7">
    <source>
        <dbReference type="EMBL" id="MDP9898850.1"/>
    </source>
</evidence>
<keyword evidence="2" id="KW-1003">Cell membrane</keyword>
<evidence type="ECO:0000256" key="5">
    <source>
        <dbReference type="ARBA" id="ARBA00023136"/>
    </source>
</evidence>
<organism evidence="7 8">
    <name type="scientific">Variovorax ginsengisoli</name>
    <dbReference type="NCBI Taxonomy" id="363844"/>
    <lineage>
        <taxon>Bacteria</taxon>
        <taxon>Pseudomonadati</taxon>
        <taxon>Pseudomonadota</taxon>
        <taxon>Betaproteobacteria</taxon>
        <taxon>Burkholderiales</taxon>
        <taxon>Comamonadaceae</taxon>
        <taxon>Variovorax</taxon>
    </lineage>
</organism>
<feature type="transmembrane region" description="Helical" evidence="6">
    <location>
        <begin position="21"/>
        <end position="38"/>
    </location>
</feature>
<comment type="subcellular location">
    <subcellularLocation>
        <location evidence="1">Cell membrane</location>
        <topology evidence="1">Multi-pass membrane protein</topology>
    </subcellularLocation>
</comment>
<feature type="transmembrane region" description="Helical" evidence="6">
    <location>
        <begin position="268"/>
        <end position="296"/>
    </location>
</feature>
<feature type="transmembrane region" description="Helical" evidence="6">
    <location>
        <begin position="180"/>
        <end position="207"/>
    </location>
</feature>
<feature type="transmembrane region" description="Helical" evidence="6">
    <location>
        <begin position="227"/>
        <end position="248"/>
    </location>
</feature>
<keyword evidence="3 6" id="KW-0812">Transmembrane</keyword>
<feature type="transmembrane region" description="Helical" evidence="6">
    <location>
        <begin position="44"/>
        <end position="63"/>
    </location>
</feature>
<feature type="transmembrane region" description="Helical" evidence="6">
    <location>
        <begin position="131"/>
        <end position="153"/>
    </location>
</feature>
<dbReference type="InterPro" id="IPR043428">
    <property type="entry name" value="LivM-like"/>
</dbReference>
<proteinExistence type="predicted"/>
<keyword evidence="4 6" id="KW-1133">Transmembrane helix</keyword>
<dbReference type="InterPro" id="IPR001851">
    <property type="entry name" value="ABC_transp_permease"/>
</dbReference>
<accession>A0ABT9S3N7</accession>
<dbReference type="PANTHER" id="PTHR30482">
    <property type="entry name" value="HIGH-AFFINITY BRANCHED-CHAIN AMINO ACID TRANSPORT SYSTEM PERMEASE"/>
    <property type="match status" value="1"/>
</dbReference>
<dbReference type="Proteomes" id="UP001226867">
    <property type="component" value="Unassembled WGS sequence"/>
</dbReference>
<feature type="transmembrane region" description="Helical" evidence="6">
    <location>
        <begin position="303"/>
        <end position="330"/>
    </location>
</feature>
<feature type="transmembrane region" description="Helical" evidence="6">
    <location>
        <begin position="99"/>
        <end position="119"/>
    </location>
</feature>
<feature type="transmembrane region" description="Helical" evidence="6">
    <location>
        <begin position="342"/>
        <end position="362"/>
    </location>
</feature>
<dbReference type="CDD" id="cd06581">
    <property type="entry name" value="TM_PBP1_LivM_like"/>
    <property type="match status" value="1"/>
</dbReference>
<evidence type="ECO:0000256" key="4">
    <source>
        <dbReference type="ARBA" id="ARBA00022989"/>
    </source>
</evidence>
<evidence type="ECO:0000256" key="6">
    <source>
        <dbReference type="SAM" id="Phobius"/>
    </source>
</evidence>
<keyword evidence="5 6" id="KW-0472">Membrane</keyword>
<evidence type="ECO:0000256" key="2">
    <source>
        <dbReference type="ARBA" id="ARBA00022475"/>
    </source>
</evidence>
<comment type="caution">
    <text evidence="7">The sequence shown here is derived from an EMBL/GenBank/DDBJ whole genome shotgun (WGS) entry which is preliminary data.</text>
</comment>
<dbReference type="EMBL" id="JAUSRO010000003">
    <property type="protein sequence ID" value="MDP9898850.1"/>
    <property type="molecule type" value="Genomic_DNA"/>
</dbReference>
<evidence type="ECO:0000313" key="8">
    <source>
        <dbReference type="Proteomes" id="UP001226867"/>
    </source>
</evidence>
<sequence length="436" mass="47234">MTTASLTKDYYRFKPWNIGRAVIWSLFAIALIVAPMLFRSSLALTMLSQIGYLIIICLSYNMLLGQGGMLSFGHAVYTGMGSFIAIHTMNLAAKGSLPVPLLLIPLVGGLGGMFFATLFGYVTTKKSGTTFAMITLGIGELVASMALMFPTFFGGEGGITTNRVYGTPFLGLTFGPQIQVYYLIAVYCFICTALMFAFTGTPLGRILNAVRDNPERVEFIGYNTQRVRYFSFIIAGFFAGIGGGLAAINFEIVNAADSLNGIRSGGYLLFTFLGGATFFFGPIIGAVLLVFASILLSELSKAWLLYLGLVFLFMVMFAPGGVASLIMMNLRVAKFGRFKPFWALYAGLLVTGAVMVAGAAAIVEMIYHMQLNAALGPELPFFGFLLDTSKPTSWSVSVALLVVGGVLMELVRRRFVLAWGHAQEYIEAEIKRREAA</sequence>
<dbReference type="Pfam" id="PF02653">
    <property type="entry name" value="BPD_transp_2"/>
    <property type="match status" value="1"/>
</dbReference>